<organism evidence="1 2">
    <name type="scientific">Candidatus Giovannonibacteria bacterium RIFCSPHIGHO2_01_FULL_45_23</name>
    <dbReference type="NCBI Taxonomy" id="1798325"/>
    <lineage>
        <taxon>Bacteria</taxon>
        <taxon>Candidatus Giovannoniibacteriota</taxon>
    </lineage>
</organism>
<evidence type="ECO:0000313" key="1">
    <source>
        <dbReference type="EMBL" id="OGF63562.1"/>
    </source>
</evidence>
<protein>
    <submittedName>
        <fullName evidence="1">Uncharacterized protein</fullName>
    </submittedName>
</protein>
<accession>A0A1F5VJG4</accession>
<dbReference type="AlphaFoldDB" id="A0A1F5VJG4"/>
<name>A0A1F5VJG4_9BACT</name>
<gene>
    <name evidence="1" type="ORF">A2834_04590</name>
</gene>
<proteinExistence type="predicted"/>
<dbReference type="Proteomes" id="UP000179251">
    <property type="component" value="Unassembled WGS sequence"/>
</dbReference>
<sequence>MQRKSKKVFKEPILCTHERDCYNYEGETLKAHTKLVEAKIPFQLVPVEDVGQPVLYDEKAKAWNGLMGIEDYIRSYQQRS</sequence>
<evidence type="ECO:0000313" key="2">
    <source>
        <dbReference type="Proteomes" id="UP000179251"/>
    </source>
</evidence>
<comment type="caution">
    <text evidence="1">The sequence shown here is derived from an EMBL/GenBank/DDBJ whole genome shotgun (WGS) entry which is preliminary data.</text>
</comment>
<dbReference type="EMBL" id="MFHD01000001">
    <property type="protein sequence ID" value="OGF63562.1"/>
    <property type="molecule type" value="Genomic_DNA"/>
</dbReference>
<reference evidence="1 2" key="1">
    <citation type="journal article" date="2016" name="Nat. Commun.">
        <title>Thousands of microbial genomes shed light on interconnected biogeochemical processes in an aquifer system.</title>
        <authorList>
            <person name="Anantharaman K."/>
            <person name="Brown C.T."/>
            <person name="Hug L.A."/>
            <person name="Sharon I."/>
            <person name="Castelle C.J."/>
            <person name="Probst A.J."/>
            <person name="Thomas B.C."/>
            <person name="Singh A."/>
            <person name="Wilkins M.J."/>
            <person name="Karaoz U."/>
            <person name="Brodie E.L."/>
            <person name="Williams K.H."/>
            <person name="Hubbard S.S."/>
            <person name="Banfield J.F."/>
        </authorList>
    </citation>
    <scope>NUCLEOTIDE SEQUENCE [LARGE SCALE GENOMIC DNA]</scope>
</reference>